<dbReference type="RefSeq" id="WP_081173185.1">
    <property type="nucleotide sequence ID" value="NZ_MSPX01000001.1"/>
</dbReference>
<dbReference type="Proteomes" id="UP000192652">
    <property type="component" value="Unassembled WGS sequence"/>
</dbReference>
<evidence type="ECO:0000313" key="1">
    <source>
        <dbReference type="EMBL" id="OQP88178.1"/>
    </source>
</evidence>
<reference evidence="1 2" key="1">
    <citation type="journal article" date="2017" name="Antonie Van Leeuwenhoek">
        <title>Rhizobium rhizosphaerae sp. nov., a novel species isolated from rice rhizosphere.</title>
        <authorList>
            <person name="Zhao J.J."/>
            <person name="Zhang J."/>
            <person name="Zhang R.J."/>
            <person name="Zhang C.W."/>
            <person name="Yin H.Q."/>
            <person name="Zhang X.X."/>
        </authorList>
    </citation>
    <scope>NUCLEOTIDE SEQUENCE [LARGE SCALE GENOMIC DNA]</scope>
    <source>
        <strain evidence="1 2">RD15</strain>
    </source>
</reference>
<dbReference type="InterPro" id="IPR046574">
    <property type="entry name" value="DUF6634"/>
</dbReference>
<organism evidence="1 2">
    <name type="scientific">Xaviernesmea rhizosphaerae</name>
    <dbReference type="NCBI Taxonomy" id="1672749"/>
    <lineage>
        <taxon>Bacteria</taxon>
        <taxon>Pseudomonadati</taxon>
        <taxon>Pseudomonadota</taxon>
        <taxon>Alphaproteobacteria</taxon>
        <taxon>Hyphomicrobiales</taxon>
        <taxon>Rhizobiaceae</taxon>
        <taxon>Rhizobium/Agrobacterium group</taxon>
        <taxon>Xaviernesmea</taxon>
    </lineage>
</organism>
<keyword evidence="2" id="KW-1185">Reference proteome</keyword>
<comment type="caution">
    <text evidence="1">The sequence shown here is derived from an EMBL/GenBank/DDBJ whole genome shotgun (WGS) entry which is preliminary data.</text>
</comment>
<protein>
    <submittedName>
        <fullName evidence="1">Uncharacterized protein</fullName>
    </submittedName>
</protein>
<sequence length="111" mass="12879">MSSDIWFGFERDDLLRKLQNLHGDLGSVEVVDKSKVEAARITDWAVAQRLVPCLIGRTQDHPQMGGGVVMYSSELFYLNEDTGFARTFSRWYRLGSRVAPDYWNSRYSRQR</sequence>
<dbReference type="EMBL" id="MSPX01000001">
    <property type="protein sequence ID" value="OQP88178.1"/>
    <property type="molecule type" value="Genomic_DNA"/>
</dbReference>
<accession>A0ABX3PJ57</accession>
<evidence type="ECO:0000313" key="2">
    <source>
        <dbReference type="Proteomes" id="UP000192652"/>
    </source>
</evidence>
<gene>
    <name evidence="1" type="ORF">BTR14_01600</name>
</gene>
<proteinExistence type="predicted"/>
<dbReference type="Pfam" id="PF20339">
    <property type="entry name" value="DUF6634"/>
    <property type="match status" value="1"/>
</dbReference>
<name>A0ABX3PJ57_9HYPH</name>